<evidence type="ECO:0000256" key="8">
    <source>
        <dbReference type="ARBA" id="ARBA00023027"/>
    </source>
</evidence>
<proteinExistence type="inferred from homology"/>
<evidence type="ECO:0000256" key="6">
    <source>
        <dbReference type="ARBA" id="ARBA00022801"/>
    </source>
</evidence>
<evidence type="ECO:0000256" key="3">
    <source>
        <dbReference type="ARBA" id="ARBA00009595"/>
    </source>
</evidence>
<dbReference type="Gene3D" id="3.90.79.10">
    <property type="entry name" value="Nucleoside Triphosphate Pyrophosphohydrolase"/>
    <property type="match status" value="1"/>
</dbReference>
<comment type="cofactor">
    <cofactor evidence="2">
        <name>Zn(2+)</name>
        <dbReference type="ChEBI" id="CHEBI:29105"/>
    </cofactor>
</comment>
<keyword evidence="6 11" id="KW-0378">Hydrolase</keyword>
<accession>A0ABT6C7X5</accession>
<dbReference type="PANTHER" id="PTHR42904:SF6">
    <property type="entry name" value="NAD-CAPPED RNA HYDROLASE NUDT12"/>
    <property type="match status" value="1"/>
</dbReference>
<reference evidence="11 12" key="1">
    <citation type="submission" date="2023-03" db="EMBL/GenBank/DDBJ databases">
        <title>YIM 133296 draft genome.</title>
        <authorList>
            <person name="Xiong L."/>
        </authorList>
    </citation>
    <scope>NUCLEOTIDE SEQUENCE [LARGE SCALE GENOMIC DNA]</scope>
    <source>
        <strain evidence="11 12">YIM 133296</strain>
    </source>
</reference>
<feature type="domain" description="Nudix hydrolase" evidence="10">
    <location>
        <begin position="162"/>
        <end position="286"/>
    </location>
</feature>
<dbReference type="InterPro" id="IPR049734">
    <property type="entry name" value="NudC-like_C"/>
</dbReference>
<dbReference type="Proteomes" id="UP001528912">
    <property type="component" value="Unassembled WGS sequence"/>
</dbReference>
<dbReference type="PROSITE" id="PS00893">
    <property type="entry name" value="NUDIX_BOX"/>
    <property type="match status" value="1"/>
</dbReference>
<dbReference type="PROSITE" id="PS51462">
    <property type="entry name" value="NUDIX"/>
    <property type="match status" value="1"/>
</dbReference>
<sequence length="313" mass="34182">MPYDSETLLELGLSRSALDRSATVRKDSGRTAAILRDPTTRILDLYGDRAPYEGEPGERRLRYRPPEDADTERLVAYLGAHAGVSYACAVRPAQDDGEDSRANLRSLGMELDDLDVGVLAASVGLANWHAAQGFCPRCGSPTEAREGGWVRVCTNDGSSHFPRTDPAVIMAVVDEADRLLLARGPQWRPTGMSVLAGFVEPGESLEAAVAREVMEEVGVEVDAVRYRGNQPWPFPSSLMIGFRARATTTELHLDPEEIADARWFARDELAAAVAAGEVSLSPHLSIARHLIEDWYGGRITEPQGASEQWSRRA</sequence>
<dbReference type="InterPro" id="IPR020084">
    <property type="entry name" value="NUDIX_hydrolase_CS"/>
</dbReference>
<dbReference type="Pfam" id="PF00293">
    <property type="entry name" value="NUDIX"/>
    <property type="match status" value="1"/>
</dbReference>
<comment type="caution">
    <text evidence="11">The sequence shown here is derived from an EMBL/GenBank/DDBJ whole genome shotgun (WGS) entry which is preliminary data.</text>
</comment>
<evidence type="ECO:0000256" key="4">
    <source>
        <dbReference type="ARBA" id="ARBA00012381"/>
    </source>
</evidence>
<dbReference type="EC" id="3.6.1.22" evidence="4"/>
<organism evidence="11 12">
    <name type="scientific">Luteipulveratus flavus</name>
    <dbReference type="NCBI Taxonomy" id="3031728"/>
    <lineage>
        <taxon>Bacteria</taxon>
        <taxon>Bacillati</taxon>
        <taxon>Actinomycetota</taxon>
        <taxon>Actinomycetes</taxon>
        <taxon>Micrococcales</taxon>
        <taxon>Dermacoccaceae</taxon>
        <taxon>Luteipulveratus</taxon>
    </lineage>
</organism>
<keyword evidence="12" id="KW-1185">Reference proteome</keyword>
<dbReference type="NCBIfam" id="NF001299">
    <property type="entry name" value="PRK00241.1"/>
    <property type="match status" value="1"/>
</dbReference>
<protein>
    <recommendedName>
        <fullName evidence="4">NAD(+) diphosphatase</fullName>
        <ecNumber evidence="4">3.6.1.22</ecNumber>
    </recommendedName>
</protein>
<comment type="similarity">
    <text evidence="3">Belongs to the Nudix hydrolase family. NudC subfamily.</text>
</comment>
<keyword evidence="8" id="KW-0520">NAD</keyword>
<dbReference type="CDD" id="cd03429">
    <property type="entry name" value="NUDIX_NADH_pyrophosphatase_Nudt13"/>
    <property type="match status" value="1"/>
</dbReference>
<comment type="catalytic activity">
    <reaction evidence="9">
        <text>a 5'-end NAD(+)-phospho-ribonucleoside in mRNA + H2O = a 5'-end phospho-adenosine-phospho-ribonucleoside in mRNA + beta-nicotinamide D-ribonucleotide + 2 H(+)</text>
        <dbReference type="Rhea" id="RHEA:60876"/>
        <dbReference type="Rhea" id="RHEA-COMP:15698"/>
        <dbReference type="Rhea" id="RHEA-COMP:15719"/>
        <dbReference type="ChEBI" id="CHEBI:14649"/>
        <dbReference type="ChEBI" id="CHEBI:15377"/>
        <dbReference type="ChEBI" id="CHEBI:15378"/>
        <dbReference type="ChEBI" id="CHEBI:144029"/>
        <dbReference type="ChEBI" id="CHEBI:144051"/>
    </reaction>
    <physiologicalReaction direction="left-to-right" evidence="9">
        <dbReference type="Rhea" id="RHEA:60877"/>
    </physiologicalReaction>
</comment>
<dbReference type="InterPro" id="IPR050241">
    <property type="entry name" value="NAD-cap_RNA_hydrolase_NudC"/>
</dbReference>
<gene>
    <name evidence="11" type="primary">nudC</name>
    <name evidence="11" type="ORF">P4R38_12335</name>
</gene>
<evidence type="ECO:0000313" key="11">
    <source>
        <dbReference type="EMBL" id="MDF8265036.1"/>
    </source>
</evidence>
<dbReference type="InterPro" id="IPR000086">
    <property type="entry name" value="NUDIX_hydrolase_dom"/>
</dbReference>
<dbReference type="PANTHER" id="PTHR42904">
    <property type="entry name" value="NUDIX HYDROLASE, NUDC SUBFAMILY"/>
    <property type="match status" value="1"/>
</dbReference>
<comment type="cofactor">
    <cofactor evidence="1">
        <name>Mg(2+)</name>
        <dbReference type="ChEBI" id="CHEBI:18420"/>
    </cofactor>
</comment>
<keyword evidence="7" id="KW-0460">Magnesium</keyword>
<name>A0ABT6C7X5_9MICO</name>
<evidence type="ECO:0000259" key="10">
    <source>
        <dbReference type="PROSITE" id="PS51462"/>
    </source>
</evidence>
<evidence type="ECO:0000256" key="7">
    <source>
        <dbReference type="ARBA" id="ARBA00022842"/>
    </source>
</evidence>
<evidence type="ECO:0000256" key="1">
    <source>
        <dbReference type="ARBA" id="ARBA00001946"/>
    </source>
</evidence>
<dbReference type="Gene3D" id="3.90.79.20">
    <property type="match status" value="1"/>
</dbReference>
<dbReference type="SUPFAM" id="SSF55811">
    <property type="entry name" value="Nudix"/>
    <property type="match status" value="1"/>
</dbReference>
<evidence type="ECO:0000313" key="12">
    <source>
        <dbReference type="Proteomes" id="UP001528912"/>
    </source>
</evidence>
<dbReference type="InterPro" id="IPR015797">
    <property type="entry name" value="NUDIX_hydrolase-like_dom_sf"/>
</dbReference>
<evidence type="ECO:0000256" key="5">
    <source>
        <dbReference type="ARBA" id="ARBA00022723"/>
    </source>
</evidence>
<keyword evidence="5" id="KW-0479">Metal-binding</keyword>
<dbReference type="EMBL" id="JAROAV010000031">
    <property type="protein sequence ID" value="MDF8265036.1"/>
    <property type="molecule type" value="Genomic_DNA"/>
</dbReference>
<evidence type="ECO:0000256" key="9">
    <source>
        <dbReference type="ARBA" id="ARBA00023679"/>
    </source>
</evidence>
<dbReference type="RefSeq" id="WP_277192392.1">
    <property type="nucleotide sequence ID" value="NZ_JAROAV010000031.1"/>
</dbReference>
<dbReference type="GO" id="GO:0016787">
    <property type="term" value="F:hydrolase activity"/>
    <property type="evidence" value="ECO:0007669"/>
    <property type="project" value="UniProtKB-KW"/>
</dbReference>
<dbReference type="Pfam" id="PF09297">
    <property type="entry name" value="Zn_ribbon_NUD"/>
    <property type="match status" value="1"/>
</dbReference>
<evidence type="ECO:0000256" key="2">
    <source>
        <dbReference type="ARBA" id="ARBA00001947"/>
    </source>
</evidence>
<dbReference type="InterPro" id="IPR015376">
    <property type="entry name" value="Znr_NADH_PPase"/>
</dbReference>